<evidence type="ECO:0000313" key="2">
    <source>
        <dbReference type="EMBL" id="VDO96610.1"/>
    </source>
</evidence>
<proteinExistence type="predicted"/>
<feature type="region of interest" description="Disordered" evidence="1">
    <location>
        <begin position="1"/>
        <end position="25"/>
    </location>
</feature>
<evidence type="ECO:0000313" key="3">
    <source>
        <dbReference type="Proteomes" id="UP000050761"/>
    </source>
</evidence>
<accession>A0A183FY67</accession>
<accession>A0A3P7ZAD8</accession>
<reference evidence="4" key="2">
    <citation type="submission" date="2019-09" db="UniProtKB">
        <authorList>
            <consortium name="WormBaseParasite"/>
        </authorList>
    </citation>
    <scope>IDENTIFICATION</scope>
</reference>
<dbReference type="WBParaSite" id="HPBE_0001356301-mRNA-1">
    <property type="protein sequence ID" value="HPBE_0001356301-mRNA-1"/>
    <property type="gene ID" value="HPBE_0001356301"/>
</dbReference>
<dbReference type="EMBL" id="UZAH01027970">
    <property type="protein sequence ID" value="VDO96610.1"/>
    <property type="molecule type" value="Genomic_DNA"/>
</dbReference>
<evidence type="ECO:0000256" key="1">
    <source>
        <dbReference type="SAM" id="MobiDB-lite"/>
    </source>
</evidence>
<dbReference type="AlphaFoldDB" id="A0A183FY67"/>
<dbReference type="Proteomes" id="UP000050761">
    <property type="component" value="Unassembled WGS sequence"/>
</dbReference>
<keyword evidence="3" id="KW-1185">Reference proteome</keyword>
<organism evidence="3 4">
    <name type="scientific">Heligmosomoides polygyrus</name>
    <name type="common">Parasitic roundworm</name>
    <dbReference type="NCBI Taxonomy" id="6339"/>
    <lineage>
        <taxon>Eukaryota</taxon>
        <taxon>Metazoa</taxon>
        <taxon>Ecdysozoa</taxon>
        <taxon>Nematoda</taxon>
        <taxon>Chromadorea</taxon>
        <taxon>Rhabditida</taxon>
        <taxon>Rhabditina</taxon>
        <taxon>Rhabditomorpha</taxon>
        <taxon>Strongyloidea</taxon>
        <taxon>Heligmosomidae</taxon>
        <taxon>Heligmosomoides</taxon>
    </lineage>
</organism>
<feature type="region of interest" description="Disordered" evidence="1">
    <location>
        <begin position="126"/>
        <end position="163"/>
    </location>
</feature>
<protein>
    <submittedName>
        <fullName evidence="4">TPX2_importin domain-containing protein</fullName>
    </submittedName>
</protein>
<evidence type="ECO:0000313" key="4">
    <source>
        <dbReference type="WBParaSite" id="HPBE_0001356301-mRNA-1"/>
    </source>
</evidence>
<gene>
    <name evidence="2" type="ORF">HPBE_LOCUS13564</name>
</gene>
<name>A0A183FY67_HELPZ</name>
<sequence length="239" mass="25666">MVGSQPTESVDSEKNPALLSKVDAPVEAAAPREVAKLPRSEVQQLTPEMVVRLRKPRRRGIILLEELPPADVLFLEQPTPKKAAVFRKLLSENAASLAEPFAVSHQRTVEATPRQAAVFERMTARRGATSGNPTPGSDVVLEKPSARKPTTFGRPPRKPLGPLKRLNSKMAAAIVADNAQSSKKIGDTEMADAVRVEPATPEEMSANYIEANVAVKENEMEATSRNTAAVQSCSVAGKG</sequence>
<reference evidence="2 3" key="1">
    <citation type="submission" date="2018-11" db="EMBL/GenBank/DDBJ databases">
        <authorList>
            <consortium name="Pathogen Informatics"/>
        </authorList>
    </citation>
    <scope>NUCLEOTIDE SEQUENCE [LARGE SCALE GENOMIC DNA]</scope>
</reference>